<name>A0A1I3ZX63_9LACT</name>
<organism evidence="2 3">
    <name type="scientific">Marinilactibacillus piezotolerans</name>
    <dbReference type="NCBI Taxonomy" id="258723"/>
    <lineage>
        <taxon>Bacteria</taxon>
        <taxon>Bacillati</taxon>
        <taxon>Bacillota</taxon>
        <taxon>Bacilli</taxon>
        <taxon>Lactobacillales</taxon>
        <taxon>Carnobacteriaceae</taxon>
        <taxon>Marinilactibacillus</taxon>
    </lineage>
</organism>
<feature type="transmembrane region" description="Helical" evidence="1">
    <location>
        <begin position="139"/>
        <end position="163"/>
    </location>
</feature>
<evidence type="ECO:0000313" key="3">
    <source>
        <dbReference type="Proteomes" id="UP000199589"/>
    </source>
</evidence>
<feature type="transmembrane region" description="Helical" evidence="1">
    <location>
        <begin position="38"/>
        <end position="55"/>
    </location>
</feature>
<dbReference type="Proteomes" id="UP000199589">
    <property type="component" value="Unassembled WGS sequence"/>
</dbReference>
<feature type="transmembrane region" description="Helical" evidence="1">
    <location>
        <begin position="75"/>
        <end position="106"/>
    </location>
</feature>
<feature type="transmembrane region" description="Helical" evidence="1">
    <location>
        <begin position="183"/>
        <end position="216"/>
    </location>
</feature>
<protein>
    <recommendedName>
        <fullName evidence="4">UbiA prenyltransferase family protein</fullName>
    </recommendedName>
</protein>
<keyword evidence="3" id="KW-1185">Reference proteome</keyword>
<proteinExistence type="predicted"/>
<keyword evidence="1" id="KW-1133">Transmembrane helix</keyword>
<feature type="transmembrane region" description="Helical" evidence="1">
    <location>
        <begin position="223"/>
        <end position="244"/>
    </location>
</feature>
<keyword evidence="1" id="KW-0812">Transmembrane</keyword>
<evidence type="ECO:0008006" key="4">
    <source>
        <dbReference type="Google" id="ProtNLM"/>
    </source>
</evidence>
<gene>
    <name evidence="2" type="ORF">SAMN04488569_104014</name>
</gene>
<evidence type="ECO:0000313" key="2">
    <source>
        <dbReference type="EMBL" id="SFK48734.1"/>
    </source>
</evidence>
<dbReference type="AlphaFoldDB" id="A0A1I3ZX63"/>
<keyword evidence="1" id="KW-0472">Membrane</keyword>
<reference evidence="3" key="1">
    <citation type="submission" date="2016-10" db="EMBL/GenBank/DDBJ databases">
        <authorList>
            <person name="Varghese N."/>
            <person name="Submissions S."/>
        </authorList>
    </citation>
    <scope>NUCLEOTIDE SEQUENCE [LARGE SCALE GENOMIC DNA]</scope>
    <source>
        <strain evidence="3">DSM 16108</strain>
    </source>
</reference>
<accession>A0A1I3ZX63</accession>
<evidence type="ECO:0000256" key="1">
    <source>
        <dbReference type="SAM" id="Phobius"/>
    </source>
</evidence>
<sequence>MKLNLLTFTKNPMFLYFIFPSFYLLFGTIYAIPFSTLNVISFFLLYLFVLLNQVVETNFRNYFILKKKLSIRNVWILEVFIILSLLYFITIHSFVSGLLLLCYVIMVQGKYLFIHYDLDLLAISLITLFKSLLLNTFGFYIHTGFISIAIIPYLLPLIIPIFLYEYYTWNKVMTNNLKYLIAFFAYLIIIVLTWTIFSWWSFLLFLSTFFLPLFILNNRRRSTLYFSTIFTMNYLTLFLIFNLISL</sequence>
<feature type="transmembrane region" description="Helical" evidence="1">
    <location>
        <begin position="112"/>
        <end position="132"/>
    </location>
</feature>
<dbReference type="EMBL" id="FOSJ01000040">
    <property type="protein sequence ID" value="SFK48734.1"/>
    <property type="molecule type" value="Genomic_DNA"/>
</dbReference>
<feature type="transmembrane region" description="Helical" evidence="1">
    <location>
        <begin position="12"/>
        <end position="32"/>
    </location>
</feature>